<dbReference type="Proteomes" id="UP000030700">
    <property type="component" value="Unassembled WGS sequence"/>
</dbReference>
<dbReference type="HOGENOM" id="CLU_097099_3_2_0"/>
<feature type="domain" description="BLUF" evidence="1">
    <location>
        <begin position="3"/>
        <end position="94"/>
    </location>
</feature>
<dbReference type="SMART" id="SM01034">
    <property type="entry name" value="BLUF"/>
    <property type="match status" value="1"/>
</dbReference>
<dbReference type="EMBL" id="DF820459">
    <property type="protein sequence ID" value="GAK52759.1"/>
    <property type="molecule type" value="Genomic_DNA"/>
</dbReference>
<dbReference type="GO" id="GO:0009882">
    <property type="term" value="F:blue light photoreceptor activity"/>
    <property type="evidence" value="ECO:0007669"/>
    <property type="project" value="InterPro"/>
</dbReference>
<dbReference type="InterPro" id="IPR007024">
    <property type="entry name" value="BLUF_domain"/>
</dbReference>
<dbReference type="AlphaFoldDB" id="A0A0S6VZS5"/>
<accession>A0A0S6VZS5</accession>
<dbReference type="Gene3D" id="3.30.70.100">
    <property type="match status" value="1"/>
</dbReference>
<dbReference type="Pfam" id="PF04940">
    <property type="entry name" value="BLUF"/>
    <property type="match status" value="1"/>
</dbReference>
<sequence>MQLYRLIYVSDVASYIDWSDLKDILLKSQENNAQLDVTGMLVMMSRKFLQVLEGPAEALNALYAKILRDSRHDHSRLLTYMPIAERHFSQWSMQGVNLSMMKSEFKEFLIRKYGQTPDGEIVVPDDPFLVYSLLYDIYTNSKA</sequence>
<organism evidence="2">
    <name type="scientific">Candidatus Moduliflexus flocculans</name>
    <dbReference type="NCBI Taxonomy" id="1499966"/>
    <lineage>
        <taxon>Bacteria</taxon>
        <taxon>Candidatus Moduliflexota</taxon>
        <taxon>Candidatus Moduliflexia</taxon>
        <taxon>Candidatus Moduliflexales</taxon>
        <taxon>Candidatus Moduliflexaceae</taxon>
    </lineage>
</organism>
<reference evidence="2" key="1">
    <citation type="journal article" date="2015" name="PeerJ">
        <title>First genomic representation of candidate bacterial phylum KSB3 points to enhanced environmental sensing as a trigger of wastewater bulking.</title>
        <authorList>
            <person name="Sekiguchi Y."/>
            <person name="Ohashi A."/>
            <person name="Parks D.H."/>
            <person name="Yamauchi T."/>
            <person name="Tyson G.W."/>
            <person name="Hugenholtz P."/>
        </authorList>
    </citation>
    <scope>NUCLEOTIDE SEQUENCE [LARGE SCALE GENOMIC DNA]</scope>
</reference>
<evidence type="ECO:0000259" key="1">
    <source>
        <dbReference type="PROSITE" id="PS50925"/>
    </source>
</evidence>
<dbReference type="GO" id="GO:0071949">
    <property type="term" value="F:FAD binding"/>
    <property type="evidence" value="ECO:0007669"/>
    <property type="project" value="InterPro"/>
</dbReference>
<dbReference type="PROSITE" id="PS50925">
    <property type="entry name" value="BLUF"/>
    <property type="match status" value="1"/>
</dbReference>
<evidence type="ECO:0000313" key="2">
    <source>
        <dbReference type="EMBL" id="GAK52759.1"/>
    </source>
</evidence>
<protein>
    <submittedName>
        <fullName evidence="2">Activator of photopigment and puc expression</fullName>
    </submittedName>
</protein>
<keyword evidence="3" id="KW-1185">Reference proteome</keyword>
<dbReference type="InterPro" id="IPR036046">
    <property type="entry name" value="Acylphosphatase-like_dom_sf"/>
</dbReference>
<proteinExistence type="predicted"/>
<evidence type="ECO:0000313" key="3">
    <source>
        <dbReference type="Proteomes" id="UP000030700"/>
    </source>
</evidence>
<name>A0A0S6VZS5_9BACT</name>
<dbReference type="STRING" id="1499966.U14_04015"/>
<gene>
    <name evidence="2" type="ORF">U14_04015</name>
</gene>
<dbReference type="SUPFAM" id="SSF54975">
    <property type="entry name" value="Acylphosphatase/BLUF domain-like"/>
    <property type="match status" value="1"/>
</dbReference>